<evidence type="ECO:0000259" key="18">
    <source>
        <dbReference type="PROSITE" id="PS51722"/>
    </source>
</evidence>
<dbReference type="FunFam" id="3.30.70.870:FF:000002">
    <property type="entry name" value="Translation elongation factor 2"/>
    <property type="match status" value="1"/>
</dbReference>
<dbReference type="PROSITE" id="PS50102">
    <property type="entry name" value="RRM"/>
    <property type="match status" value="1"/>
</dbReference>
<feature type="compositionally biased region" description="Acidic residues" evidence="15">
    <location>
        <begin position="1658"/>
        <end position="1669"/>
    </location>
</feature>
<dbReference type="PROSITE" id="PS51722">
    <property type="entry name" value="G_TR_2"/>
    <property type="match status" value="1"/>
</dbReference>
<evidence type="ECO:0000256" key="1">
    <source>
        <dbReference type="ARBA" id="ARBA00004496"/>
    </source>
</evidence>
<feature type="compositionally biased region" description="Low complexity" evidence="15">
    <location>
        <begin position="1319"/>
        <end position="1330"/>
    </location>
</feature>
<name>A0A194UTX7_CYTMA</name>
<gene>
    <name evidence="19" type="ORF">VP1G_02427</name>
</gene>
<dbReference type="InterPro" id="IPR000640">
    <property type="entry name" value="EFG_V-like"/>
</dbReference>
<dbReference type="FunFam" id="3.40.50.300:FF:000058">
    <property type="entry name" value="Translation elongation factor 2"/>
    <property type="match status" value="1"/>
</dbReference>
<feature type="domain" description="Tr-type G" evidence="18">
    <location>
        <begin position="17"/>
        <end position="255"/>
    </location>
</feature>
<evidence type="ECO:0000256" key="2">
    <source>
        <dbReference type="ARBA" id="ARBA00017891"/>
    </source>
</evidence>
<dbReference type="PROSITE" id="PS50103">
    <property type="entry name" value="ZF_C3H1"/>
    <property type="match status" value="1"/>
</dbReference>
<dbReference type="Gene3D" id="3.30.70.240">
    <property type="match status" value="1"/>
</dbReference>
<feature type="zinc finger region" description="C3H1-type" evidence="14">
    <location>
        <begin position="1067"/>
        <end position="1095"/>
    </location>
</feature>
<dbReference type="FunFam" id="2.40.30.10:FF:000010">
    <property type="entry name" value="Translation elongation factor 2"/>
    <property type="match status" value="1"/>
</dbReference>
<evidence type="ECO:0000256" key="3">
    <source>
        <dbReference type="ARBA" id="ARBA00022490"/>
    </source>
</evidence>
<dbReference type="GO" id="GO:0005525">
    <property type="term" value="F:GTP binding"/>
    <property type="evidence" value="ECO:0007669"/>
    <property type="project" value="UniProtKB-KW"/>
</dbReference>
<dbReference type="SUPFAM" id="SSF54980">
    <property type="entry name" value="EF-G C-terminal domain-like"/>
    <property type="match status" value="2"/>
</dbReference>
<proteinExistence type="predicted"/>
<dbReference type="PROSITE" id="PS00301">
    <property type="entry name" value="G_TR_1"/>
    <property type="match status" value="1"/>
</dbReference>
<dbReference type="GO" id="GO:0005829">
    <property type="term" value="C:cytosol"/>
    <property type="evidence" value="ECO:0007669"/>
    <property type="project" value="TreeGrafter"/>
</dbReference>
<dbReference type="SMART" id="SM00838">
    <property type="entry name" value="EFG_C"/>
    <property type="match status" value="1"/>
</dbReference>
<keyword evidence="4 14" id="KW-0479">Metal-binding</keyword>
<dbReference type="InterPro" id="IPR041095">
    <property type="entry name" value="EFG_II"/>
</dbReference>
<dbReference type="STRING" id="694573.A0A194UTX7"/>
<feature type="compositionally biased region" description="Polar residues" evidence="15">
    <location>
        <begin position="1185"/>
        <end position="1194"/>
    </location>
</feature>
<feature type="compositionally biased region" description="Polar residues" evidence="15">
    <location>
        <begin position="1399"/>
        <end position="1413"/>
    </location>
</feature>
<dbReference type="OrthoDB" id="364892at2759"/>
<dbReference type="GO" id="GO:0008270">
    <property type="term" value="F:zinc ion binding"/>
    <property type="evidence" value="ECO:0007669"/>
    <property type="project" value="UniProtKB-KW"/>
</dbReference>
<dbReference type="Gene3D" id="2.40.30.10">
    <property type="entry name" value="Translation factors"/>
    <property type="match status" value="1"/>
</dbReference>
<keyword evidence="13" id="KW-0694">RNA-binding</keyword>
<dbReference type="PANTHER" id="PTHR42908">
    <property type="entry name" value="TRANSLATION ELONGATION FACTOR-RELATED"/>
    <property type="match status" value="1"/>
</dbReference>
<dbReference type="InterPro" id="IPR012677">
    <property type="entry name" value="Nucleotide-bd_a/b_plait_sf"/>
</dbReference>
<dbReference type="NCBIfam" id="TIGR00231">
    <property type="entry name" value="small_GTP"/>
    <property type="match status" value="1"/>
</dbReference>
<dbReference type="InterPro" id="IPR004161">
    <property type="entry name" value="EFTu-like_2"/>
</dbReference>
<feature type="compositionally biased region" description="Low complexity" evidence="15">
    <location>
        <begin position="1003"/>
        <end position="1012"/>
    </location>
</feature>
<dbReference type="Pfam" id="PF14492">
    <property type="entry name" value="EFG_III"/>
    <property type="match status" value="1"/>
</dbReference>
<keyword evidence="9" id="KW-0648">Protein biosynthesis</keyword>
<sequence length="1669" mass="183622">MVNFTVDEIHDLMKKPTNVRNMSVIAHVDHGKSTLTDSLLAKAGIISTGKAGDARATDTRADEQERGITIKSTAISLYATLPEAEDLKDIRGQESHGTDFLINLIDSPGHVDFSSEVTAALRVTDGALVVVDTVEGVCVQTETVLRQALGERIKPVVIINKVDRALLELQVEKEDLYQSFSRTIESVNVVISTYFDKSLGDVQVYPDQGTVAFGSGLHGWAFTIRQFATRYAKKFGVDRNKMMERLWGDNYFNPKTKKWTKNGTYEGKQLERAFNQFILDPIFKIFSAVMNFKKDEIATLLEKLDLKLATEDREKEGKQLLKAVMRTFLPAADSLLEMMILYLPSPKTAQKYRAETLYEGPQDDKIFASIRDCEADPEKADLMLYVSKMVPTSDKGRFYAFGRVFSGTVKSGVKVRIQGPNYVPGKKEDLNEKAIQRVVLMMGGKVEAIDDIPAGNIVGLVGVDQFLLKSGTITTDKTAHNLKVMKFSVSPVVQRSVQVKNAQDLPKLVEGLKRLSKSDPCVLTMTNESGEHIVAGAGELHLEICLADLENDHAGIPLIISDPVVQYRETVGAKSSMTALSKSPNKHNRIYMSAEPLDEELALAIEAGKITPRDDFKARARVLADDFGWDVTDARKIWTFGPDTTGANLLVDQTKAVQYLNEIKDSVVSGFQWASREGPVAEEPMRGVRWNILDVTLHADAIHRGTGQIMPTTRRVLYASALLAEPALQEPVFLCEIQVPEQAMGGVYGVLSRRRGHVFGEEQRPGTPLFTIKSYLPVIESFGFNSDLRAATSGQAFPQSVFDHWQLLPGGSPLDPTSKVGAMVQEMRKRKGIKVEVPGYENYYDKLSDADADVLADYVLALLHHDDGSEDVKAKCQTEMGNFLTEDASVFVNDLFEAMKYKSYVPGALPPPKHQPAAASQPILPGLGAATMSQPAIPNGPNGGGRKRGFQERGDFDAPNGREQFQGGRSSKQPRRGGRLGGPKGYVDPDRPRPPQQGQFGYPNAPGANAPPFLQPGQALSMPQLDLNNPMEAMRQLQQLSQQMGLQMQPFPDYSQQQGYQQQRVPQQGRKKCWDYEKKGYCPRGLNCKFEHSTGTEPMYNNLPAPQASGQIQLPSEGLFGPPLYYNAPSGNRGYFNQARFPASLGVVPFVDSVSNMFGISGLTQQAEYDPNSATAMQVPQMPQFSMQPMSAPSNGYNNNHNRENRHGQSRQRMGGSRAPFSAEGPVHDRTQTKVVVESIPEENFEEEQIRGFFSQFGNIEEVTMMPYKRLAIVKYDNWGSANAAYKSPKVIFDNRFVKVFWYKEEKHADLANGGNGTNGTKNGATANGTSGSDPTEMKMEDIDMEEFTRKQEEAQKAHEEKTKKKQELEQQRAELEKKQRELQAKQEAEKQRLLAKIASSSRKNSTEPSGDASSGAEAKEKDGNTSKTDALKATLAKLQEEANALGIDPDAMKHEDDDAMMSMYAPGYSRGGRGGYFRGRGGFAPRASFRGAARGGRGHIQAAYAAFSLDNRPRKVAVSGVDFSTPEKDEALRRHLFVLGEGSAEIQVTPAVTHVNFSDRKSAETFYFSLKNKKIQGIDSEVELAWVANTAGPLPNSTTKSIDLGINTTNGNEDGGGHGGDDALDSETADASKGVIDQTAGGPGQQEVKETARDLDYDVAGDNEWDIT</sequence>
<dbReference type="InterPro" id="IPR035647">
    <property type="entry name" value="EFG_III/V"/>
</dbReference>
<feature type="compositionally biased region" description="Basic and acidic residues" evidence="15">
    <location>
        <begin position="1350"/>
        <end position="1393"/>
    </location>
</feature>
<dbReference type="InterPro" id="IPR036855">
    <property type="entry name" value="Znf_CCCH_sf"/>
</dbReference>
<accession>A0A194UTX7</accession>
<dbReference type="SUPFAM" id="SSF52540">
    <property type="entry name" value="P-loop containing nucleoside triphosphate hydrolases"/>
    <property type="match status" value="1"/>
</dbReference>
<evidence type="ECO:0000256" key="6">
    <source>
        <dbReference type="ARBA" id="ARBA00022768"/>
    </source>
</evidence>
<dbReference type="CDD" id="cd01681">
    <property type="entry name" value="aeEF2_snRNP_like_IV"/>
    <property type="match status" value="1"/>
</dbReference>
<evidence type="ECO:0000256" key="7">
    <source>
        <dbReference type="ARBA" id="ARBA00022771"/>
    </source>
</evidence>
<feature type="compositionally biased region" description="Basic and acidic residues" evidence="15">
    <location>
        <begin position="1648"/>
        <end position="1657"/>
    </location>
</feature>
<evidence type="ECO:0000259" key="16">
    <source>
        <dbReference type="PROSITE" id="PS50102"/>
    </source>
</evidence>
<evidence type="ECO:0000256" key="12">
    <source>
        <dbReference type="ARBA" id="ARBA00043866"/>
    </source>
</evidence>
<evidence type="ECO:0000256" key="11">
    <source>
        <dbReference type="ARBA" id="ARBA00024731"/>
    </source>
</evidence>
<feature type="domain" description="RRM" evidence="16">
    <location>
        <begin position="1233"/>
        <end position="1305"/>
    </location>
</feature>
<evidence type="ECO:0000256" key="5">
    <source>
        <dbReference type="ARBA" id="ARBA00022741"/>
    </source>
</evidence>
<keyword evidence="3" id="KW-0963">Cytoplasm</keyword>
<dbReference type="GO" id="GO:0003746">
    <property type="term" value="F:translation elongation factor activity"/>
    <property type="evidence" value="ECO:0007669"/>
    <property type="project" value="UniProtKB-KW"/>
</dbReference>
<feature type="region of interest" description="Disordered" evidence="15">
    <location>
        <begin position="911"/>
        <end position="1024"/>
    </location>
</feature>
<dbReference type="InterPro" id="IPR014721">
    <property type="entry name" value="Ribsml_uS5_D2-typ_fold_subgr"/>
</dbReference>
<comment type="function">
    <text evidence="11">Catalyzes the GTP-dependent ribosomal translocation step during translation elongation. During this step, the ribosome changes from the pre-translocational (PRE) to the post-translocational (POST) state as the newly formed A-site-bound peptidyl-tRNA and P-site-bound deacylated tRNA move to the P and E sites, respectively. Catalyzes the coordinated movement of the two tRNA molecules, the mRNA and conformational changes in the ribosome.</text>
</comment>
<dbReference type="InterPro" id="IPR000571">
    <property type="entry name" value="Znf_CCCH"/>
</dbReference>
<keyword evidence="20" id="KW-1185">Reference proteome</keyword>
<dbReference type="SUPFAM" id="SSF90229">
    <property type="entry name" value="CCCH zinc finger"/>
    <property type="match status" value="1"/>
</dbReference>
<keyword evidence="7 14" id="KW-0863">Zinc-finger</keyword>
<dbReference type="InterPro" id="IPR027417">
    <property type="entry name" value="P-loop_NTPase"/>
</dbReference>
<dbReference type="FunFam" id="3.30.70.330:FF:000647">
    <property type="entry name" value="CCCH zinc finger and RRM domain protein"/>
    <property type="match status" value="1"/>
</dbReference>
<keyword evidence="10" id="KW-0342">GTP-binding</keyword>
<feature type="region of interest" description="Disordered" evidence="15">
    <location>
        <begin position="1600"/>
        <end position="1669"/>
    </location>
</feature>
<dbReference type="SMART" id="SM00360">
    <property type="entry name" value="RRM"/>
    <property type="match status" value="1"/>
</dbReference>
<dbReference type="Pfam" id="PF03764">
    <property type="entry name" value="EFG_IV"/>
    <property type="match status" value="1"/>
</dbReference>
<dbReference type="Pfam" id="PF03144">
    <property type="entry name" value="GTP_EFTU_D2"/>
    <property type="match status" value="1"/>
</dbReference>
<evidence type="ECO:0000256" key="8">
    <source>
        <dbReference type="ARBA" id="ARBA00022833"/>
    </source>
</evidence>
<feature type="region of interest" description="Disordered" evidence="15">
    <location>
        <begin position="1310"/>
        <end position="1338"/>
    </location>
</feature>
<dbReference type="CDD" id="cd12257">
    <property type="entry name" value="RRM1_RBM26_like"/>
    <property type="match status" value="1"/>
</dbReference>
<dbReference type="GO" id="GO:0003924">
    <property type="term" value="F:GTPase activity"/>
    <property type="evidence" value="ECO:0007669"/>
    <property type="project" value="InterPro"/>
</dbReference>
<dbReference type="PRINTS" id="PR00315">
    <property type="entry name" value="ELONGATNFCT"/>
</dbReference>
<dbReference type="CDD" id="cd04096">
    <property type="entry name" value="eEF2_snRNP_like_C"/>
    <property type="match status" value="1"/>
</dbReference>
<dbReference type="InterPro" id="IPR020568">
    <property type="entry name" value="Ribosomal_Su5_D2-typ_SF"/>
</dbReference>
<dbReference type="InterPro" id="IPR000795">
    <property type="entry name" value="T_Tr_GTP-bd_dom"/>
</dbReference>
<dbReference type="GO" id="GO:0043022">
    <property type="term" value="F:ribosome binding"/>
    <property type="evidence" value="ECO:0007669"/>
    <property type="project" value="TreeGrafter"/>
</dbReference>
<evidence type="ECO:0000259" key="17">
    <source>
        <dbReference type="PROSITE" id="PS50103"/>
    </source>
</evidence>
<dbReference type="SMART" id="SM00889">
    <property type="entry name" value="EFG_IV"/>
    <property type="match status" value="1"/>
</dbReference>
<keyword evidence="5" id="KW-0547">Nucleotide-binding</keyword>
<dbReference type="InterPro" id="IPR000504">
    <property type="entry name" value="RRM_dom"/>
</dbReference>
<evidence type="ECO:0000256" key="15">
    <source>
        <dbReference type="SAM" id="MobiDB-lite"/>
    </source>
</evidence>
<evidence type="ECO:0000256" key="4">
    <source>
        <dbReference type="ARBA" id="ARBA00022723"/>
    </source>
</evidence>
<organism evidence="19 20">
    <name type="scientific">Cytospora mali</name>
    <name type="common">Apple Valsa canker fungus</name>
    <name type="synonym">Valsa mali</name>
    <dbReference type="NCBI Taxonomy" id="578113"/>
    <lineage>
        <taxon>Eukaryota</taxon>
        <taxon>Fungi</taxon>
        <taxon>Dikarya</taxon>
        <taxon>Ascomycota</taxon>
        <taxon>Pezizomycotina</taxon>
        <taxon>Sordariomycetes</taxon>
        <taxon>Sordariomycetidae</taxon>
        <taxon>Diaporthales</taxon>
        <taxon>Cytosporaceae</taxon>
        <taxon>Cytospora</taxon>
    </lineage>
</organism>
<dbReference type="InterPro" id="IPR035979">
    <property type="entry name" value="RBD_domain_sf"/>
</dbReference>
<dbReference type="Gene3D" id="3.40.50.300">
    <property type="entry name" value="P-loop containing nucleotide triphosphate hydrolases"/>
    <property type="match status" value="1"/>
</dbReference>
<evidence type="ECO:0000256" key="14">
    <source>
        <dbReference type="PROSITE-ProRule" id="PRU00723"/>
    </source>
</evidence>
<comment type="function">
    <text evidence="12">May be involved in the turnover of nuclear polyadenylated (pA+) RNA.</text>
</comment>
<dbReference type="SUPFAM" id="SSF54211">
    <property type="entry name" value="Ribosomal protein S5 domain 2-like"/>
    <property type="match status" value="1"/>
</dbReference>
<dbReference type="CDD" id="cd01885">
    <property type="entry name" value="EF2"/>
    <property type="match status" value="1"/>
</dbReference>
<dbReference type="InterPro" id="IPR009000">
    <property type="entry name" value="Transl_B-barrel_sf"/>
</dbReference>
<dbReference type="EMBL" id="KN714677">
    <property type="protein sequence ID" value="KUI55076.1"/>
    <property type="molecule type" value="Genomic_DNA"/>
</dbReference>
<dbReference type="Pfam" id="PF00679">
    <property type="entry name" value="EFG_C"/>
    <property type="match status" value="1"/>
</dbReference>
<reference evidence="20" key="1">
    <citation type="submission" date="2014-12" db="EMBL/GenBank/DDBJ databases">
        <title>Genome Sequence of Valsa Canker Pathogens Uncovers a Specific Adaption of Colonization on Woody Bark.</title>
        <authorList>
            <person name="Yin Z."/>
            <person name="Liu H."/>
            <person name="Gao X."/>
            <person name="Li Z."/>
            <person name="Song N."/>
            <person name="Ke X."/>
            <person name="Dai Q."/>
            <person name="Wu Y."/>
            <person name="Sun Y."/>
            <person name="Xu J.-R."/>
            <person name="Kang Z.K."/>
            <person name="Wang L."/>
            <person name="Huang L."/>
        </authorList>
    </citation>
    <scope>NUCLEOTIDE SEQUENCE [LARGE SCALE GENOMIC DNA]</scope>
    <source>
        <strain evidence="20">SXYL134</strain>
    </source>
</reference>
<feature type="region of interest" description="Disordered" evidence="15">
    <location>
        <begin position="1350"/>
        <end position="1429"/>
    </location>
</feature>
<evidence type="ECO:0000256" key="10">
    <source>
        <dbReference type="ARBA" id="ARBA00023134"/>
    </source>
</evidence>
<comment type="subcellular location">
    <subcellularLocation>
        <location evidence="1">Cytoplasm</location>
    </subcellularLocation>
</comment>
<protein>
    <recommendedName>
        <fullName evidence="2">Elongation factor 2</fullName>
    </recommendedName>
</protein>
<dbReference type="InterPro" id="IPR005517">
    <property type="entry name" value="Transl_elong_EFG/EF2_IV"/>
</dbReference>
<keyword evidence="6 19" id="KW-0251">Elongation factor</keyword>
<dbReference type="Pfam" id="PF01480">
    <property type="entry name" value="PWI"/>
    <property type="match status" value="1"/>
</dbReference>
<dbReference type="Pfam" id="PF00076">
    <property type="entry name" value="RRM_1"/>
    <property type="match status" value="1"/>
</dbReference>
<dbReference type="Gene3D" id="3.30.70.330">
    <property type="match status" value="1"/>
</dbReference>
<dbReference type="SUPFAM" id="SSF54928">
    <property type="entry name" value="RNA-binding domain, RBD"/>
    <property type="match status" value="1"/>
</dbReference>
<dbReference type="CDD" id="cd16261">
    <property type="entry name" value="EF2_snRNP_III"/>
    <property type="match status" value="1"/>
</dbReference>
<evidence type="ECO:0000313" key="19">
    <source>
        <dbReference type="EMBL" id="KUI55076.1"/>
    </source>
</evidence>
<dbReference type="Gene3D" id="3.30.230.10">
    <property type="match status" value="1"/>
</dbReference>
<evidence type="ECO:0000313" key="20">
    <source>
        <dbReference type="Proteomes" id="UP000078576"/>
    </source>
</evidence>
<dbReference type="FunFam" id="3.30.70.240:FF:000003">
    <property type="entry name" value="Translation elongation factor 2"/>
    <property type="match status" value="1"/>
</dbReference>
<dbReference type="GO" id="GO:1990904">
    <property type="term" value="C:ribonucleoprotein complex"/>
    <property type="evidence" value="ECO:0007669"/>
    <property type="project" value="TreeGrafter"/>
</dbReference>
<dbReference type="InterPro" id="IPR005225">
    <property type="entry name" value="Small_GTP-bd"/>
</dbReference>
<evidence type="ECO:0000256" key="9">
    <source>
        <dbReference type="ARBA" id="ARBA00022917"/>
    </source>
</evidence>
<feature type="region of interest" description="Disordered" evidence="15">
    <location>
        <begin position="1185"/>
        <end position="1227"/>
    </location>
</feature>
<dbReference type="GO" id="GO:0003723">
    <property type="term" value="F:RNA binding"/>
    <property type="evidence" value="ECO:0007669"/>
    <property type="project" value="UniProtKB-UniRule"/>
</dbReference>
<dbReference type="Pfam" id="PF00009">
    <property type="entry name" value="GTP_EFTU"/>
    <property type="match status" value="1"/>
</dbReference>
<evidence type="ECO:0000256" key="13">
    <source>
        <dbReference type="PROSITE-ProRule" id="PRU00176"/>
    </source>
</evidence>
<dbReference type="InterPro" id="IPR002483">
    <property type="entry name" value="PWI_dom"/>
</dbReference>
<keyword evidence="8 14" id="KW-0862">Zinc</keyword>
<dbReference type="Proteomes" id="UP000078576">
    <property type="component" value="Unassembled WGS sequence"/>
</dbReference>
<dbReference type="Gene3D" id="3.30.70.870">
    <property type="entry name" value="Elongation Factor G (Translational Gtpase), domain 3"/>
    <property type="match status" value="1"/>
</dbReference>
<feature type="domain" description="C3H1-type" evidence="17">
    <location>
        <begin position="1067"/>
        <end position="1095"/>
    </location>
</feature>
<dbReference type="SUPFAM" id="SSF50447">
    <property type="entry name" value="Translation proteins"/>
    <property type="match status" value="1"/>
</dbReference>
<dbReference type="InterPro" id="IPR031157">
    <property type="entry name" value="G_TR_CS"/>
</dbReference>
<dbReference type="FunFam" id="3.30.230.10:FF:000006">
    <property type="entry name" value="Translation elongation factor 2"/>
    <property type="match status" value="1"/>
</dbReference>
<dbReference type="PANTHER" id="PTHR42908:SF10">
    <property type="entry name" value="EUKARYOTIC TRANSLATION ELONGATION FACTOR 2"/>
    <property type="match status" value="1"/>
</dbReference>